<evidence type="ECO:0000313" key="2">
    <source>
        <dbReference type="EMBL" id="TRX97575.1"/>
    </source>
</evidence>
<feature type="compositionally biased region" description="Polar residues" evidence="1">
    <location>
        <begin position="382"/>
        <end position="392"/>
    </location>
</feature>
<gene>
    <name evidence="2" type="ORF">FHL15_001330</name>
</gene>
<sequence>MGNNVESPEGVGAVIMADIKTMVAERLREEYLTRFIRLRNVLLLSDRPDGSKTMRLLSQPYVRDLEKKWDSTLQTLRSELPMTLDKLFNSLQPEFQEAAGFPASPLDLASSPPPVSKETRHVKNHTFEPIQFQVAGVSVNTSPATNRARSVTVAPSTTAVKEAEKPSAVNKAENPVSDLADEPSKKRTLDSEEPEITPFSKKSKKTPQTQNGSTGFRMPIKKCMDIQEVKEGECVFSFDNYYGVYVLRCSLVKCKKRLKQDGPIIFTSHPFRDGLAFDHFDGDGHNIESEEEIFRRFAIRGTSTERNTEKKGDSVFDSSSSEADLPSQPLSPTKSRDKGKKPERSYNLHSPRKPEASTSESASRVTETFKESFYRAGPISSIPGSTLPSENSIELPPKAKQK</sequence>
<feature type="compositionally biased region" description="Polar residues" evidence="1">
    <location>
        <begin position="356"/>
        <end position="366"/>
    </location>
</feature>
<dbReference type="Proteomes" id="UP000319160">
    <property type="component" value="Unassembled WGS sequence"/>
</dbReference>
<feature type="region of interest" description="Disordered" evidence="1">
    <location>
        <begin position="304"/>
        <end position="402"/>
    </location>
</feature>
<comment type="caution">
    <text evidence="2">The sequence shown here is derived from an EMBL/GenBank/DDBJ whole genome shotgun (WGS) entry which is preliminary data.</text>
</comment>
<feature type="compositionally biased region" description="Polar residues" evidence="1">
    <location>
        <begin position="316"/>
        <end position="333"/>
    </location>
</feature>
<organism evidence="2 3">
    <name type="scientific">Xylaria flabelliformis</name>
    <dbReference type="NCBI Taxonomy" id="2512241"/>
    <lineage>
        <taxon>Eukaryota</taxon>
        <taxon>Fungi</taxon>
        <taxon>Dikarya</taxon>
        <taxon>Ascomycota</taxon>
        <taxon>Pezizomycotina</taxon>
        <taxon>Sordariomycetes</taxon>
        <taxon>Xylariomycetidae</taxon>
        <taxon>Xylariales</taxon>
        <taxon>Xylariaceae</taxon>
        <taxon>Xylaria</taxon>
    </lineage>
</organism>
<feature type="compositionally biased region" description="Polar residues" evidence="1">
    <location>
        <begin position="141"/>
        <end position="159"/>
    </location>
</feature>
<evidence type="ECO:0000313" key="3">
    <source>
        <dbReference type="Proteomes" id="UP000319160"/>
    </source>
</evidence>
<protein>
    <submittedName>
        <fullName evidence="2">Uncharacterized protein</fullName>
    </submittedName>
</protein>
<reference evidence="3" key="1">
    <citation type="submission" date="2019-06" db="EMBL/GenBank/DDBJ databases">
        <title>Draft genome sequence of the griseofulvin-producing fungus Xylaria cubensis strain G536.</title>
        <authorList>
            <person name="Mead M.E."/>
            <person name="Raja H.A."/>
            <person name="Steenwyk J.L."/>
            <person name="Knowles S.L."/>
            <person name="Oberlies N.H."/>
            <person name="Rokas A."/>
        </authorList>
    </citation>
    <scope>NUCLEOTIDE SEQUENCE [LARGE SCALE GENOMIC DNA]</scope>
    <source>
        <strain evidence="3">G536</strain>
    </source>
</reference>
<dbReference type="OrthoDB" id="4753337at2759"/>
<evidence type="ECO:0000256" key="1">
    <source>
        <dbReference type="SAM" id="MobiDB-lite"/>
    </source>
</evidence>
<dbReference type="EMBL" id="VFLP01000005">
    <property type="protein sequence ID" value="TRX97575.1"/>
    <property type="molecule type" value="Genomic_DNA"/>
</dbReference>
<keyword evidence="3" id="KW-1185">Reference proteome</keyword>
<dbReference type="AlphaFoldDB" id="A0A553IBK0"/>
<accession>A0A553IBK0</accession>
<proteinExistence type="predicted"/>
<feature type="region of interest" description="Disordered" evidence="1">
    <location>
        <begin position="141"/>
        <end position="216"/>
    </location>
</feature>
<name>A0A553IBK0_9PEZI</name>
<feature type="compositionally biased region" description="Basic and acidic residues" evidence="1">
    <location>
        <begin position="334"/>
        <end position="346"/>
    </location>
</feature>